<organism evidence="7 8">
    <name type="scientific">Ascodesmis nigricans</name>
    <dbReference type="NCBI Taxonomy" id="341454"/>
    <lineage>
        <taxon>Eukaryota</taxon>
        <taxon>Fungi</taxon>
        <taxon>Dikarya</taxon>
        <taxon>Ascomycota</taxon>
        <taxon>Pezizomycotina</taxon>
        <taxon>Pezizomycetes</taxon>
        <taxon>Pezizales</taxon>
        <taxon>Ascodesmidaceae</taxon>
        <taxon>Ascodesmis</taxon>
    </lineage>
</organism>
<feature type="compositionally biased region" description="Low complexity" evidence="5">
    <location>
        <begin position="199"/>
        <end position="220"/>
    </location>
</feature>
<dbReference type="PANTHER" id="PTHR19842:SF2">
    <property type="entry name" value="WD REPEAT PROTEIN (AFU_ORTHOLOGUE AFUA_5G04300)"/>
    <property type="match status" value="1"/>
</dbReference>
<dbReference type="GO" id="GO:0032956">
    <property type="term" value="P:regulation of actin cytoskeleton organization"/>
    <property type="evidence" value="ECO:0007669"/>
    <property type="project" value="TreeGrafter"/>
</dbReference>
<evidence type="ECO:0000256" key="6">
    <source>
        <dbReference type="SAM" id="SignalP"/>
    </source>
</evidence>
<keyword evidence="3" id="KW-0677">Repeat</keyword>
<feature type="signal peptide" evidence="6">
    <location>
        <begin position="1"/>
        <end position="21"/>
    </location>
</feature>
<dbReference type="InterPro" id="IPR001680">
    <property type="entry name" value="WD40_rpt"/>
</dbReference>
<keyword evidence="8" id="KW-1185">Reference proteome</keyword>
<dbReference type="GO" id="GO:0031932">
    <property type="term" value="C:TORC2 complex"/>
    <property type="evidence" value="ECO:0007669"/>
    <property type="project" value="InterPro"/>
</dbReference>
<feature type="region of interest" description="Disordered" evidence="5">
    <location>
        <begin position="189"/>
        <end position="233"/>
    </location>
</feature>
<evidence type="ECO:0000256" key="1">
    <source>
        <dbReference type="ARBA" id="ARBA00009890"/>
    </source>
</evidence>
<protein>
    <submittedName>
        <fullName evidence="7">WD40 repeat-like protein</fullName>
    </submittedName>
</protein>
<dbReference type="PROSITE" id="PS50294">
    <property type="entry name" value="WD_REPEATS_REGION"/>
    <property type="match status" value="1"/>
</dbReference>
<proteinExistence type="inferred from homology"/>
<gene>
    <name evidence="7" type="ORF">EX30DRAFT_351586</name>
</gene>
<feature type="chain" id="PRO_5020266348" evidence="6">
    <location>
        <begin position="22"/>
        <end position="953"/>
    </location>
</feature>
<dbReference type="PANTHER" id="PTHR19842">
    <property type="entry name" value="G BETA-LIKE PROTEIN GBL"/>
    <property type="match status" value="1"/>
</dbReference>
<evidence type="ECO:0000313" key="7">
    <source>
        <dbReference type="EMBL" id="TGZ77756.1"/>
    </source>
</evidence>
<evidence type="ECO:0000256" key="5">
    <source>
        <dbReference type="SAM" id="MobiDB-lite"/>
    </source>
</evidence>
<dbReference type="GO" id="GO:0031929">
    <property type="term" value="P:TOR signaling"/>
    <property type="evidence" value="ECO:0007669"/>
    <property type="project" value="InterPro"/>
</dbReference>
<sequence>MAGRWWWLITLAITHPPNASSAKRRVSSSSAPSLHPNHYPTHPPLPYPTPTLPRPTPPPDTTPRMALDFDDPNSGSHDNQGDDLSPTSQSSLRPPPSLPHVEVLSQPSRWRAVVLQRPQPAATENGTGVKRSWEDSALTDERISKQLRRTPTLARWAAVPTVSPLAAHWGPAKPAIELPVQMVYPPAEQSPVQSFGAEPSTNQSSASQPSRSQSPSILSSGTQSFDSQSPAIQPSAPVIQLSTRSSSRCCENGDCDDCILKLFEEYDPFEDIPEIEEARRTTKRLYGDYHIPEQRPIPPPPSVAPRKVKKTEKPIPFIGPIPSPTSLSDRPLPYVPLRDLERLLAPDDLKPEIPGAIPGQIVHVSFTPLECETILSKCAIATPKLQSVYHEIQYAIVHRGNFKKKPHGREKVAVTQFLTDCYKDPDGLYRHRKISSLRYNPSPTPKSVQLRKGKSGLLFASQLGGSRSREYRRQYQAQLFDTFHPYRVFNIASSAVINAIFHPTDPGQFAVSSLTNTDGYSRPNNLLLGNMDALPEPTIRSLDGHKTRPSASATQDYIWSTVTDISFSCDGTLLYSGSYDKTVKIWDATTSSKRGSLLQSTPVSSQVYNISADTSTLSLAAGLKNGNITIITNLTSSHPTTSTIRPPLRPIKTPNPLSVTTVLHFPTYSRPWLLAGYEDLLPPDSTLRQSGDLAIYDLRTLKPAFKLTPSVARIFDLCLSSAGQTFSTASSATSQRSKHIQSHLRLYDPRQTSSSSTVRADLEFDSPQKDINTLTVHGLYHTSSGTDNTTLVFDMRDTSHPVHRLTHGDTVAVLPEAADIEDLDSGVHFAQWVVDGCDDRFVTGGSDGTVRMWDVRRPEGEALVREVWKGETQVVSGAVKGEWMVVGEESGRVSVLRLGREEGEGERLFVNEGGGVRREVREEEEEEESGRRIARELVRSGRFVVEDGVAWEV</sequence>
<dbReference type="EMBL" id="ML220149">
    <property type="protein sequence ID" value="TGZ77756.1"/>
    <property type="molecule type" value="Genomic_DNA"/>
</dbReference>
<evidence type="ECO:0000256" key="3">
    <source>
        <dbReference type="ARBA" id="ARBA00022737"/>
    </source>
</evidence>
<feature type="region of interest" description="Disordered" evidence="5">
    <location>
        <begin position="18"/>
        <end position="100"/>
    </location>
</feature>
<dbReference type="PROSITE" id="PS00678">
    <property type="entry name" value="WD_REPEATS_1"/>
    <property type="match status" value="1"/>
</dbReference>
<dbReference type="STRING" id="341454.A0A4S2ML38"/>
<evidence type="ECO:0000256" key="4">
    <source>
        <dbReference type="PROSITE-ProRule" id="PRU00221"/>
    </source>
</evidence>
<dbReference type="AlphaFoldDB" id="A0A4S2ML38"/>
<reference evidence="7 8" key="1">
    <citation type="submission" date="2019-04" db="EMBL/GenBank/DDBJ databases">
        <title>Comparative genomics and transcriptomics to analyze fruiting body development in filamentous ascomycetes.</title>
        <authorList>
            <consortium name="DOE Joint Genome Institute"/>
            <person name="Lutkenhaus R."/>
            <person name="Traeger S."/>
            <person name="Breuer J."/>
            <person name="Kuo A."/>
            <person name="Lipzen A."/>
            <person name="Pangilinan J."/>
            <person name="Dilworth D."/>
            <person name="Sandor L."/>
            <person name="Poggeler S."/>
            <person name="Barry K."/>
            <person name="Grigoriev I.V."/>
            <person name="Nowrousian M."/>
        </authorList>
    </citation>
    <scope>NUCLEOTIDE SEQUENCE [LARGE SCALE GENOMIC DNA]</scope>
    <source>
        <strain evidence="7 8">CBS 389.68</strain>
    </source>
</reference>
<dbReference type="GO" id="GO:0031931">
    <property type="term" value="C:TORC1 complex"/>
    <property type="evidence" value="ECO:0007669"/>
    <property type="project" value="InterPro"/>
</dbReference>
<evidence type="ECO:0000313" key="8">
    <source>
        <dbReference type="Proteomes" id="UP000298138"/>
    </source>
</evidence>
<keyword evidence="2 4" id="KW-0853">WD repeat</keyword>
<dbReference type="InterPro" id="IPR015943">
    <property type="entry name" value="WD40/YVTN_repeat-like_dom_sf"/>
</dbReference>
<dbReference type="InterPro" id="IPR036322">
    <property type="entry name" value="WD40_repeat_dom_sf"/>
</dbReference>
<dbReference type="SMART" id="SM00320">
    <property type="entry name" value="WD40"/>
    <property type="match status" value="3"/>
</dbReference>
<comment type="similarity">
    <text evidence="1">Belongs to the WD repeat LST8 family.</text>
</comment>
<dbReference type="Proteomes" id="UP000298138">
    <property type="component" value="Unassembled WGS sequence"/>
</dbReference>
<keyword evidence="6" id="KW-0732">Signal</keyword>
<accession>A0A4S2ML38</accession>
<feature type="repeat" description="WD" evidence="4">
    <location>
        <begin position="841"/>
        <end position="856"/>
    </location>
</feature>
<dbReference type="InterPro" id="IPR019775">
    <property type="entry name" value="WD40_repeat_CS"/>
</dbReference>
<dbReference type="InterPro" id="IPR037588">
    <property type="entry name" value="MLST8"/>
</dbReference>
<dbReference type="SUPFAM" id="SSF50978">
    <property type="entry name" value="WD40 repeat-like"/>
    <property type="match status" value="1"/>
</dbReference>
<dbReference type="OrthoDB" id="10248252at2759"/>
<feature type="compositionally biased region" description="Pro residues" evidence="5">
    <location>
        <begin position="41"/>
        <end position="61"/>
    </location>
</feature>
<dbReference type="PROSITE" id="PS50082">
    <property type="entry name" value="WD_REPEATS_2"/>
    <property type="match status" value="2"/>
</dbReference>
<dbReference type="Pfam" id="PF00400">
    <property type="entry name" value="WD40"/>
    <property type="match status" value="2"/>
</dbReference>
<name>A0A4S2ML38_9PEZI</name>
<feature type="repeat" description="WD" evidence="4">
    <location>
        <begin position="562"/>
        <end position="596"/>
    </location>
</feature>
<dbReference type="Gene3D" id="2.130.10.10">
    <property type="entry name" value="YVTN repeat-like/Quinoprotein amine dehydrogenase"/>
    <property type="match status" value="1"/>
</dbReference>
<evidence type="ECO:0000256" key="2">
    <source>
        <dbReference type="ARBA" id="ARBA00022574"/>
    </source>
</evidence>
<feature type="compositionally biased region" description="Polar residues" evidence="5">
    <location>
        <begin position="221"/>
        <end position="232"/>
    </location>
</feature>
<dbReference type="InParanoid" id="A0A4S2ML38"/>